<dbReference type="AlphaFoldDB" id="A0A919YBC5"/>
<dbReference type="RefSeq" id="WP_212978448.1">
    <property type="nucleotide sequence ID" value="NZ_AP025343.1"/>
</dbReference>
<protein>
    <submittedName>
        <fullName evidence="1">Uncharacterized protein</fullName>
    </submittedName>
</protein>
<comment type="caution">
    <text evidence="1">The sequence shown here is derived from an EMBL/GenBank/DDBJ whole genome shotgun (WGS) entry which is preliminary data.</text>
</comment>
<accession>A0A919YBC5</accession>
<name>A0A919YBC5_9BACL</name>
<gene>
    <name evidence="1" type="ORF">J34TS1_23790</name>
</gene>
<proteinExistence type="predicted"/>
<evidence type="ECO:0000313" key="1">
    <source>
        <dbReference type="EMBL" id="GIO47614.1"/>
    </source>
</evidence>
<evidence type="ECO:0000313" key="2">
    <source>
        <dbReference type="Proteomes" id="UP000682811"/>
    </source>
</evidence>
<dbReference type="EMBL" id="BORT01000009">
    <property type="protein sequence ID" value="GIO47614.1"/>
    <property type="molecule type" value="Genomic_DNA"/>
</dbReference>
<keyword evidence="2" id="KW-1185">Reference proteome</keyword>
<organism evidence="1 2">
    <name type="scientific">Paenibacillus azoreducens</name>
    <dbReference type="NCBI Taxonomy" id="116718"/>
    <lineage>
        <taxon>Bacteria</taxon>
        <taxon>Bacillati</taxon>
        <taxon>Bacillota</taxon>
        <taxon>Bacilli</taxon>
        <taxon>Bacillales</taxon>
        <taxon>Paenibacillaceae</taxon>
        <taxon>Paenibacillus</taxon>
    </lineage>
</organism>
<dbReference type="Proteomes" id="UP000682811">
    <property type="component" value="Unassembled WGS sequence"/>
</dbReference>
<sequence>MKNSPSRFELYFSLLFILALLISAAAFLSGVHIGANRTEEKYNQLKLSSLSPDFTDSYQQQDVVTFYHTVFLPYREFKQEWLSGTDNQILSAKDFKQLAKLANDSYNEVLQASVFDSSPLLQQSQNNTLKSLHLFGTAASQAAENSTDAKMTAVRFTQDPFYQNAVKYGLMAQKQYYASMLKWGTKVSPSIPGQYSLPSILKLDEWKKLPLMVKNEAVSAVLLNSSYFSAADPQDITAVVDYWLASGKAKQYKLDSLQATVKHLQKTDAIRPQIFCQLKEQYGQKELLPQIPFFDET</sequence>
<reference evidence="1 2" key="1">
    <citation type="submission" date="2021-03" db="EMBL/GenBank/DDBJ databases">
        <title>Antimicrobial resistance genes in bacteria isolated from Japanese honey, and their potential for conferring macrolide and lincosamide resistance in the American foulbrood pathogen Paenibacillus larvae.</title>
        <authorList>
            <person name="Okamoto M."/>
            <person name="Kumagai M."/>
            <person name="Kanamori H."/>
            <person name="Takamatsu D."/>
        </authorList>
    </citation>
    <scope>NUCLEOTIDE SEQUENCE [LARGE SCALE GENOMIC DNA]</scope>
    <source>
        <strain evidence="1 2">J34TS1</strain>
    </source>
</reference>